<evidence type="ECO:0000313" key="3">
    <source>
        <dbReference type="Proteomes" id="UP001596023"/>
    </source>
</evidence>
<feature type="chain" id="PRO_5047421325" evidence="1">
    <location>
        <begin position="34"/>
        <end position="68"/>
    </location>
</feature>
<organism evidence="2 3">
    <name type="scientific">Dysgonomonas termitidis</name>
    <dbReference type="NCBI Taxonomy" id="1516126"/>
    <lineage>
        <taxon>Bacteria</taxon>
        <taxon>Pseudomonadati</taxon>
        <taxon>Bacteroidota</taxon>
        <taxon>Bacteroidia</taxon>
        <taxon>Bacteroidales</taxon>
        <taxon>Dysgonomonadaceae</taxon>
        <taxon>Dysgonomonas</taxon>
    </lineage>
</organism>
<feature type="signal peptide" evidence="1">
    <location>
        <begin position="1"/>
        <end position="33"/>
    </location>
</feature>
<name>A0ABV9KSB5_9BACT</name>
<comment type="caution">
    <text evidence="2">The sequence shown here is derived from an EMBL/GenBank/DDBJ whole genome shotgun (WGS) entry which is preliminary data.</text>
</comment>
<keyword evidence="1" id="KW-0732">Signal</keyword>
<evidence type="ECO:0000256" key="1">
    <source>
        <dbReference type="SAM" id="SignalP"/>
    </source>
</evidence>
<dbReference type="Proteomes" id="UP001596023">
    <property type="component" value="Unassembled WGS sequence"/>
</dbReference>
<dbReference type="EMBL" id="JBHSGN010000029">
    <property type="protein sequence ID" value="MFC4672836.1"/>
    <property type="molecule type" value="Genomic_DNA"/>
</dbReference>
<evidence type="ECO:0000313" key="2">
    <source>
        <dbReference type="EMBL" id="MFC4672836.1"/>
    </source>
</evidence>
<reference evidence="3" key="1">
    <citation type="journal article" date="2019" name="Int. J. Syst. Evol. Microbiol.">
        <title>The Global Catalogue of Microorganisms (GCM) 10K type strain sequencing project: providing services to taxonomists for standard genome sequencing and annotation.</title>
        <authorList>
            <consortium name="The Broad Institute Genomics Platform"/>
            <consortium name="The Broad Institute Genome Sequencing Center for Infectious Disease"/>
            <person name="Wu L."/>
            <person name="Ma J."/>
        </authorList>
    </citation>
    <scope>NUCLEOTIDE SEQUENCE [LARGE SCALE GENOMIC DNA]</scope>
    <source>
        <strain evidence="3">CCUG 66188</strain>
    </source>
</reference>
<protein>
    <submittedName>
        <fullName evidence="2">Uncharacterized protein</fullName>
    </submittedName>
</protein>
<dbReference type="RefSeq" id="WP_379994048.1">
    <property type="nucleotide sequence ID" value="NZ_JBHSGN010000029.1"/>
</dbReference>
<sequence length="68" mass="7528">MKQTLNTSVSKKATFKLMLLILVILSLSQTANAQVTVGLGEEPEQYATLQIKDLDKNSTTSVIMRLIF</sequence>
<gene>
    <name evidence="2" type="ORF">ACFO6W_03925</name>
</gene>
<accession>A0ABV9KSB5</accession>
<proteinExistence type="predicted"/>
<keyword evidence="3" id="KW-1185">Reference proteome</keyword>